<gene>
    <name evidence="2" type="ORF">CRG98_029979</name>
</gene>
<reference evidence="2 3" key="1">
    <citation type="submission" date="2017-11" db="EMBL/GenBank/DDBJ databases">
        <title>De-novo sequencing of pomegranate (Punica granatum L.) genome.</title>
        <authorList>
            <person name="Akparov Z."/>
            <person name="Amiraslanov A."/>
            <person name="Hajiyeva S."/>
            <person name="Abbasov M."/>
            <person name="Kaur K."/>
            <person name="Hamwieh A."/>
            <person name="Solovyev V."/>
            <person name="Salamov A."/>
            <person name="Braich B."/>
            <person name="Kosarev P."/>
            <person name="Mahmoud A."/>
            <person name="Hajiyev E."/>
            <person name="Babayeva S."/>
            <person name="Izzatullayeva V."/>
            <person name="Mammadov A."/>
            <person name="Mammadov A."/>
            <person name="Sharifova S."/>
            <person name="Ojaghi J."/>
            <person name="Eynullazada K."/>
            <person name="Bayramov B."/>
            <person name="Abdulazimova A."/>
            <person name="Shahmuradov I."/>
        </authorList>
    </citation>
    <scope>NUCLEOTIDE SEQUENCE [LARGE SCALE GENOMIC DNA]</scope>
    <source>
        <strain evidence="3">cv. AG2017</strain>
        <tissue evidence="2">Leaf</tissue>
    </source>
</reference>
<keyword evidence="1" id="KW-0732">Signal</keyword>
<name>A0A2I0J093_PUNGR</name>
<dbReference type="PANTHER" id="PTHR47252:SF4">
    <property type="entry name" value="GLYCOSYLTRANSFERASE"/>
    <property type="match status" value="1"/>
</dbReference>
<organism evidence="2 3">
    <name type="scientific">Punica granatum</name>
    <name type="common">Pomegranate</name>
    <dbReference type="NCBI Taxonomy" id="22663"/>
    <lineage>
        <taxon>Eukaryota</taxon>
        <taxon>Viridiplantae</taxon>
        <taxon>Streptophyta</taxon>
        <taxon>Embryophyta</taxon>
        <taxon>Tracheophyta</taxon>
        <taxon>Spermatophyta</taxon>
        <taxon>Magnoliopsida</taxon>
        <taxon>eudicotyledons</taxon>
        <taxon>Gunneridae</taxon>
        <taxon>Pentapetalae</taxon>
        <taxon>rosids</taxon>
        <taxon>malvids</taxon>
        <taxon>Myrtales</taxon>
        <taxon>Lythraceae</taxon>
        <taxon>Punica</taxon>
    </lineage>
</organism>
<comment type="caution">
    <text evidence="2">The sequence shown here is derived from an EMBL/GenBank/DDBJ whole genome shotgun (WGS) entry which is preliminary data.</text>
</comment>
<dbReference type="PANTHER" id="PTHR47252">
    <property type="entry name" value="GLYCOSYLTRANSFERASE"/>
    <property type="match status" value="1"/>
</dbReference>
<sequence>MQKKRWPLLLLLLFSLSTAFVFLLRSAFDSCSTGAVSGSRNFVGEETYQSNGVLYTPSLKPNPLEFMRSKLVLLVSHELSLS</sequence>
<protein>
    <submittedName>
        <fullName evidence="2">Uncharacterized protein</fullName>
    </submittedName>
</protein>
<evidence type="ECO:0000256" key="1">
    <source>
        <dbReference type="SAM" id="SignalP"/>
    </source>
</evidence>
<proteinExistence type="predicted"/>
<feature type="chain" id="PRO_5014165248" evidence="1">
    <location>
        <begin position="20"/>
        <end position="82"/>
    </location>
</feature>
<dbReference type="STRING" id="22663.A0A2I0J093"/>
<keyword evidence="3" id="KW-1185">Reference proteome</keyword>
<feature type="signal peptide" evidence="1">
    <location>
        <begin position="1"/>
        <end position="19"/>
    </location>
</feature>
<dbReference type="AlphaFoldDB" id="A0A2I0J093"/>
<evidence type="ECO:0000313" key="3">
    <source>
        <dbReference type="Proteomes" id="UP000233551"/>
    </source>
</evidence>
<feature type="non-terminal residue" evidence="2">
    <location>
        <position position="82"/>
    </location>
</feature>
<accession>A0A2I0J093</accession>
<evidence type="ECO:0000313" key="2">
    <source>
        <dbReference type="EMBL" id="PKI49642.1"/>
    </source>
</evidence>
<dbReference type="EMBL" id="PGOL01002219">
    <property type="protein sequence ID" value="PKI49642.1"/>
    <property type="molecule type" value="Genomic_DNA"/>
</dbReference>
<dbReference type="Proteomes" id="UP000233551">
    <property type="component" value="Unassembled WGS sequence"/>
</dbReference>